<keyword evidence="1" id="KW-0472">Membrane</keyword>
<dbReference type="Pfam" id="PF14348">
    <property type="entry name" value="DtrJ-like"/>
    <property type="match status" value="1"/>
</dbReference>
<dbReference type="InterPro" id="IPR022266">
    <property type="entry name" value="DtrJ-like"/>
</dbReference>
<accession>A0A192A7K5</accession>
<keyword evidence="1" id="KW-1133">Transmembrane helix</keyword>
<evidence type="ECO:0000313" key="2">
    <source>
        <dbReference type="EMBL" id="ANJ76323.1"/>
    </source>
</evidence>
<sequence length="212" mass="23526">MKWGLHLKFWILLTLVVLLSVPALVSVQSGLDRVAREVEMTRSVFGDDMTEHIVGRAKAVYKAAFVDTGFIADLNKTHLSEDDVRKAHAMSGALKHFSALTNSYFGSMVINLYGMMIRVFIIAHWLAYVAPFLLACVVDGYMTRAKKLAGFAYQNPSAFSLAAHALLWIIFFPVMYLVAPLPVTPLFMPLWALVMALPVAVMLANSQRIFGS</sequence>
<reference evidence="3" key="1">
    <citation type="submission" date="2016-06" db="EMBL/GenBank/DDBJ databases">
        <authorList>
            <person name="Xu Y."/>
            <person name="Nagy A."/>
            <person name="Yan X."/>
            <person name="Kim S.W."/>
            <person name="Haley B."/>
            <person name="Liu N.T."/>
            <person name="Nou X."/>
        </authorList>
    </citation>
    <scope>NUCLEOTIDE SEQUENCE [LARGE SCALE GENOMIC DNA]</scope>
    <source>
        <strain evidence="3">ATCC 49129</strain>
        <plasmid evidence="3">pri-1</plasmid>
    </source>
</reference>
<keyword evidence="1" id="KW-0812">Transmembrane</keyword>
<organism evidence="2 3">
    <name type="scientific">Ralstonia insidiosa</name>
    <dbReference type="NCBI Taxonomy" id="190721"/>
    <lineage>
        <taxon>Bacteria</taxon>
        <taxon>Pseudomonadati</taxon>
        <taxon>Pseudomonadota</taxon>
        <taxon>Betaproteobacteria</taxon>
        <taxon>Burkholderiales</taxon>
        <taxon>Burkholderiaceae</taxon>
        <taxon>Ralstonia</taxon>
    </lineage>
</organism>
<feature type="transmembrane region" description="Helical" evidence="1">
    <location>
        <begin position="158"/>
        <end position="179"/>
    </location>
</feature>
<dbReference type="RefSeq" id="WP_024979422.1">
    <property type="nucleotide sequence ID" value="NZ_CP016024.1"/>
</dbReference>
<keyword evidence="2" id="KW-0614">Plasmid</keyword>
<dbReference type="EMBL" id="CP016024">
    <property type="protein sequence ID" value="ANJ76323.1"/>
    <property type="molecule type" value="Genomic_DNA"/>
</dbReference>
<dbReference type="GeneID" id="61529755"/>
<feature type="transmembrane region" description="Helical" evidence="1">
    <location>
        <begin position="185"/>
        <end position="204"/>
    </location>
</feature>
<evidence type="ECO:0008006" key="4">
    <source>
        <dbReference type="Google" id="ProtNLM"/>
    </source>
</evidence>
<keyword evidence="3" id="KW-1185">Reference proteome</keyword>
<name>A0A192A7K5_9RALS</name>
<evidence type="ECO:0000256" key="1">
    <source>
        <dbReference type="SAM" id="Phobius"/>
    </source>
</evidence>
<protein>
    <recommendedName>
        <fullName evidence="4">DUF4400 domain-containing protein</fullName>
    </recommendedName>
</protein>
<gene>
    <name evidence="2" type="ORF">A9Y76_27350</name>
</gene>
<dbReference type="AlphaFoldDB" id="A0A192A7K5"/>
<proteinExistence type="predicted"/>
<dbReference type="OrthoDB" id="9133919at2"/>
<geneLocation type="plasmid" evidence="3">
    <name>pri-1</name>
</geneLocation>
<dbReference type="Proteomes" id="UP000078572">
    <property type="component" value="Plasmid pRI-1"/>
</dbReference>
<evidence type="ECO:0000313" key="3">
    <source>
        <dbReference type="Proteomes" id="UP000078572"/>
    </source>
</evidence>
<feature type="transmembrane region" description="Helical" evidence="1">
    <location>
        <begin position="115"/>
        <end position="138"/>
    </location>
</feature>